<evidence type="ECO:0000313" key="4">
    <source>
        <dbReference type="EMBL" id="KCZ50967.1"/>
    </source>
</evidence>
<dbReference type="SMART" id="SM00710">
    <property type="entry name" value="PbH1"/>
    <property type="match status" value="6"/>
</dbReference>
<dbReference type="Gene3D" id="2.160.20.10">
    <property type="entry name" value="Single-stranded right-handed beta-helix, Pectin lyase-like"/>
    <property type="match status" value="1"/>
</dbReference>
<evidence type="ECO:0000256" key="2">
    <source>
        <dbReference type="SAM" id="SignalP"/>
    </source>
</evidence>
<dbReference type="InterPro" id="IPR011050">
    <property type="entry name" value="Pectin_lyase_fold/virulence"/>
</dbReference>
<comment type="caution">
    <text evidence="4">The sequence shown here is derived from an EMBL/GenBank/DDBJ whole genome shotgun (WGS) entry which is preliminary data.</text>
</comment>
<proteinExistence type="predicted"/>
<dbReference type="EMBL" id="AWFF01000098">
    <property type="protein sequence ID" value="KCZ50967.1"/>
    <property type="molecule type" value="Genomic_DNA"/>
</dbReference>
<evidence type="ECO:0000259" key="3">
    <source>
        <dbReference type="Pfam" id="PF13229"/>
    </source>
</evidence>
<gene>
    <name evidence="4" type="ORF">HY29_06345</name>
</gene>
<dbReference type="PATRIC" id="fig|1280946.3.peg.3366"/>
<dbReference type="InterPro" id="IPR039448">
    <property type="entry name" value="Beta_helix"/>
</dbReference>
<dbReference type="STRING" id="1280946.HY29_06345"/>
<reference evidence="4 5" key="1">
    <citation type="journal article" date="2014" name="Antonie Van Leeuwenhoek">
        <title>Hyphomonas beringensis sp. nov. and Hyphomonas chukchiensis sp. nov., isolated from surface seawater of the Bering Sea and Chukchi Sea.</title>
        <authorList>
            <person name="Li C."/>
            <person name="Lai Q."/>
            <person name="Li G."/>
            <person name="Dong C."/>
            <person name="Wang J."/>
            <person name="Liao Y."/>
            <person name="Shao Z."/>
        </authorList>
    </citation>
    <scope>NUCLEOTIDE SEQUENCE [LARGE SCALE GENOMIC DNA]</scope>
    <source>
        <strain evidence="4 5">25B14_1</strain>
    </source>
</reference>
<dbReference type="InterPro" id="IPR022442">
    <property type="entry name" value="SO_2930-like_dom"/>
</dbReference>
<name>A0A062TY63_9PROT</name>
<sequence>MRFFVFSTFCIGFAALAACGKSDDPKTMHSAQADSDIEISADGDFATNLQTALIEAQPGTTIRIPEGVFSLETGLSLDVDKVSLVGAGQDKTILDFKNQAGAGEGLLVTADDVILTDFAIHNTKGDGIKSKGADRIIYRYLTVEWTDGPDEKNGAYGVYPVESDDVLIENVTVRGASDAGIYVGQSNNIIVRNSVAEYNVAGIEIENSTAADVYGNVARHNAGGILVFDLPDLPKVGGHSTRIYDNQIVTNNTRNFAPAGNIVAGVPSGTGLMVMANSNVHVFENTFTDNRSAHVLLVAYPEEIKDDRYNPLPRDIVVRDNSYSGGGHNPQGILQPLAMAVGGTLPPIVTDGVTSWTTHSEKPNLVIAEEESIGYLDLGIGRYPVDPMQVAPSTTRPKSDPVDEPAPVVLPQDKK</sequence>
<dbReference type="SUPFAM" id="SSF51126">
    <property type="entry name" value="Pectin lyase-like"/>
    <property type="match status" value="1"/>
</dbReference>
<dbReference type="PROSITE" id="PS51257">
    <property type="entry name" value="PROKAR_LIPOPROTEIN"/>
    <property type="match status" value="1"/>
</dbReference>
<dbReference type="Pfam" id="PF13229">
    <property type="entry name" value="Beta_helix"/>
    <property type="match status" value="1"/>
</dbReference>
<feature type="region of interest" description="Disordered" evidence="1">
    <location>
        <begin position="387"/>
        <end position="415"/>
    </location>
</feature>
<protein>
    <recommendedName>
        <fullName evidence="3">Right handed beta helix domain-containing protein</fullName>
    </recommendedName>
</protein>
<dbReference type="NCBIfam" id="TIGR03805">
    <property type="entry name" value="beta_helix_1"/>
    <property type="match status" value="1"/>
</dbReference>
<keyword evidence="5" id="KW-1185">Reference proteome</keyword>
<dbReference type="InterPro" id="IPR006626">
    <property type="entry name" value="PbH1"/>
</dbReference>
<keyword evidence="2" id="KW-0732">Signal</keyword>
<feature type="chain" id="PRO_5001614569" description="Right handed beta helix domain-containing protein" evidence="2">
    <location>
        <begin position="18"/>
        <end position="415"/>
    </location>
</feature>
<dbReference type="Proteomes" id="UP000027037">
    <property type="component" value="Unassembled WGS sequence"/>
</dbReference>
<dbReference type="RefSeq" id="WP_034799325.1">
    <property type="nucleotide sequence ID" value="NZ_AWFF01000098.1"/>
</dbReference>
<organism evidence="4 5">
    <name type="scientific">Hyphomonas beringensis</name>
    <dbReference type="NCBI Taxonomy" id="1280946"/>
    <lineage>
        <taxon>Bacteria</taxon>
        <taxon>Pseudomonadati</taxon>
        <taxon>Pseudomonadota</taxon>
        <taxon>Alphaproteobacteria</taxon>
        <taxon>Hyphomonadales</taxon>
        <taxon>Hyphomonadaceae</taxon>
        <taxon>Hyphomonas</taxon>
    </lineage>
</organism>
<evidence type="ECO:0000313" key="5">
    <source>
        <dbReference type="Proteomes" id="UP000027037"/>
    </source>
</evidence>
<evidence type="ECO:0000256" key="1">
    <source>
        <dbReference type="SAM" id="MobiDB-lite"/>
    </source>
</evidence>
<accession>A0A062TY63</accession>
<feature type="domain" description="Right handed beta helix" evidence="3">
    <location>
        <begin position="152"/>
        <end position="298"/>
    </location>
</feature>
<dbReference type="InterPro" id="IPR012334">
    <property type="entry name" value="Pectin_lyas_fold"/>
</dbReference>
<dbReference type="AlphaFoldDB" id="A0A062TY63"/>
<dbReference type="eggNOG" id="COG5434">
    <property type="taxonomic scope" value="Bacteria"/>
</dbReference>
<feature type="signal peptide" evidence="2">
    <location>
        <begin position="1"/>
        <end position="17"/>
    </location>
</feature>